<name>A0A644WVL4_9ZZZZ</name>
<gene>
    <name evidence="2" type="ORF">SDC9_52400</name>
</gene>
<accession>A0A644WVL4</accession>
<reference evidence="2" key="1">
    <citation type="submission" date="2019-08" db="EMBL/GenBank/DDBJ databases">
        <authorList>
            <person name="Kucharzyk K."/>
            <person name="Murdoch R.W."/>
            <person name="Higgins S."/>
            <person name="Loffler F."/>
        </authorList>
    </citation>
    <scope>NUCLEOTIDE SEQUENCE</scope>
</reference>
<proteinExistence type="predicted"/>
<keyword evidence="1" id="KW-0812">Transmembrane</keyword>
<protein>
    <submittedName>
        <fullName evidence="2">Uncharacterized protein</fullName>
    </submittedName>
</protein>
<dbReference type="EMBL" id="VSSQ01001198">
    <property type="protein sequence ID" value="MPM06104.1"/>
    <property type="molecule type" value="Genomic_DNA"/>
</dbReference>
<keyword evidence="1" id="KW-1133">Transmembrane helix</keyword>
<sequence length="98" mass="10680">MTLTNLVLIALFVEAIVQQLKPIWDKTAGKITVAEIVSMCLGVLIAVVAKINFLAGVVEISQPVLLYVMYVLTGVALGRGPSFVHDLWVRIRNSITSE</sequence>
<organism evidence="2">
    <name type="scientific">bioreactor metagenome</name>
    <dbReference type="NCBI Taxonomy" id="1076179"/>
    <lineage>
        <taxon>unclassified sequences</taxon>
        <taxon>metagenomes</taxon>
        <taxon>ecological metagenomes</taxon>
    </lineage>
</organism>
<feature type="transmembrane region" description="Helical" evidence="1">
    <location>
        <begin position="36"/>
        <end position="58"/>
    </location>
</feature>
<evidence type="ECO:0000313" key="2">
    <source>
        <dbReference type="EMBL" id="MPM06104.1"/>
    </source>
</evidence>
<keyword evidence="1" id="KW-0472">Membrane</keyword>
<evidence type="ECO:0000256" key="1">
    <source>
        <dbReference type="SAM" id="Phobius"/>
    </source>
</evidence>
<comment type="caution">
    <text evidence="2">The sequence shown here is derived from an EMBL/GenBank/DDBJ whole genome shotgun (WGS) entry which is preliminary data.</text>
</comment>
<feature type="transmembrane region" description="Helical" evidence="1">
    <location>
        <begin position="64"/>
        <end position="84"/>
    </location>
</feature>
<dbReference type="AlphaFoldDB" id="A0A644WVL4"/>